<dbReference type="AlphaFoldDB" id="F2KR56"/>
<protein>
    <submittedName>
        <fullName evidence="2">Uncharacterized protein</fullName>
    </submittedName>
</protein>
<keyword evidence="1" id="KW-1133">Transmembrane helix</keyword>
<sequence length="33" mass="3643">MEIVMLTIGGMFFLAGYGLTLRFLSSLFGEEKA</sequence>
<keyword evidence="1" id="KW-0472">Membrane</keyword>
<dbReference type="KEGG" id="ave:Arcve_0673"/>
<proteinExistence type="predicted"/>
<organism evidence="2 3">
    <name type="scientific">Archaeoglobus veneficus (strain DSM 11195 / SNP6)</name>
    <dbReference type="NCBI Taxonomy" id="693661"/>
    <lineage>
        <taxon>Archaea</taxon>
        <taxon>Methanobacteriati</taxon>
        <taxon>Methanobacteriota</taxon>
        <taxon>Archaeoglobi</taxon>
        <taxon>Archaeoglobales</taxon>
        <taxon>Archaeoglobaceae</taxon>
        <taxon>Archaeoglobus</taxon>
    </lineage>
</organism>
<dbReference type="Proteomes" id="UP000008136">
    <property type="component" value="Chromosome"/>
</dbReference>
<keyword evidence="1" id="KW-0812">Transmembrane</keyword>
<reference evidence="2 3" key="1">
    <citation type="submission" date="2011-03" db="EMBL/GenBank/DDBJ databases">
        <title>The complete genome of Archaeoglobus veneficus SNP6.</title>
        <authorList>
            <consortium name="US DOE Joint Genome Institute (JGI-PGF)"/>
            <person name="Lucas S."/>
            <person name="Copeland A."/>
            <person name="Lapidus A."/>
            <person name="Bruce D."/>
            <person name="Goodwin L."/>
            <person name="Pitluck S."/>
            <person name="Kyrpides N."/>
            <person name="Mavromatis K."/>
            <person name="Pagani I."/>
            <person name="Ivanova N."/>
            <person name="Mikhailova N."/>
            <person name="Lu M."/>
            <person name="Detter J.C."/>
            <person name="Tapia R."/>
            <person name="Han C."/>
            <person name="Land M."/>
            <person name="Hauser L."/>
            <person name="Markowitz V."/>
            <person name="Cheng J.-F."/>
            <person name="Hugenholtz P."/>
            <person name="Woyke T."/>
            <person name="Wu D."/>
            <person name="Spring S."/>
            <person name="Brambilla E."/>
            <person name="Klenk H.-P."/>
            <person name="Eisen J.A."/>
        </authorList>
    </citation>
    <scope>NUCLEOTIDE SEQUENCE [LARGE SCALE GENOMIC DNA]</scope>
    <source>
        <strain>SNP6</strain>
    </source>
</reference>
<feature type="transmembrane region" description="Helical" evidence="1">
    <location>
        <begin position="6"/>
        <end position="24"/>
    </location>
</feature>
<name>F2KR56_ARCVS</name>
<dbReference type="HOGENOM" id="CLU_3379837_0_0_2"/>
<evidence type="ECO:0000256" key="1">
    <source>
        <dbReference type="SAM" id="Phobius"/>
    </source>
</evidence>
<evidence type="ECO:0000313" key="2">
    <source>
        <dbReference type="EMBL" id="AEA46693.1"/>
    </source>
</evidence>
<keyword evidence="3" id="KW-1185">Reference proteome</keyword>
<gene>
    <name evidence="2" type="ordered locus">Arcve_0673</name>
</gene>
<evidence type="ECO:0000313" key="3">
    <source>
        <dbReference type="Proteomes" id="UP000008136"/>
    </source>
</evidence>
<dbReference type="EMBL" id="CP002588">
    <property type="protein sequence ID" value="AEA46693.1"/>
    <property type="molecule type" value="Genomic_DNA"/>
</dbReference>
<dbReference type="STRING" id="693661.Arcve_0673"/>
<accession>F2KR56</accession>